<feature type="transmembrane region" description="Helical" evidence="7">
    <location>
        <begin position="474"/>
        <end position="492"/>
    </location>
</feature>
<dbReference type="GO" id="GO:0005886">
    <property type="term" value="C:plasma membrane"/>
    <property type="evidence" value="ECO:0007669"/>
    <property type="project" value="UniProtKB-SubCell"/>
</dbReference>
<feature type="transmembrane region" description="Helical" evidence="7">
    <location>
        <begin position="261"/>
        <end position="280"/>
    </location>
</feature>
<evidence type="ECO:0000256" key="7">
    <source>
        <dbReference type="SAM" id="Phobius"/>
    </source>
</evidence>
<keyword evidence="10" id="KW-1185">Reference proteome</keyword>
<evidence type="ECO:0000256" key="4">
    <source>
        <dbReference type="ARBA" id="ARBA00022692"/>
    </source>
</evidence>
<dbReference type="Bgee" id="ENSOCUG00000014725">
    <property type="expression patterns" value="Expressed in adult mammalian kidney and 8 other cell types or tissues"/>
</dbReference>
<evidence type="ECO:0000313" key="10">
    <source>
        <dbReference type="Proteomes" id="UP000001811"/>
    </source>
</evidence>
<dbReference type="GO" id="GO:0022857">
    <property type="term" value="F:transmembrane transporter activity"/>
    <property type="evidence" value="ECO:0007669"/>
    <property type="project" value="InterPro"/>
</dbReference>
<dbReference type="Pfam" id="PF07690">
    <property type="entry name" value="MFS_1"/>
    <property type="match status" value="1"/>
</dbReference>
<keyword evidence="6 7" id="KW-0472">Membrane</keyword>
<dbReference type="InterPro" id="IPR011701">
    <property type="entry name" value="MFS"/>
</dbReference>
<dbReference type="GO" id="GO:0015711">
    <property type="term" value="P:organic anion transport"/>
    <property type="evidence" value="ECO:0007669"/>
    <property type="project" value="UniProtKB-ARBA"/>
</dbReference>
<evidence type="ECO:0000256" key="3">
    <source>
        <dbReference type="ARBA" id="ARBA00022475"/>
    </source>
</evidence>
<gene>
    <name evidence="9" type="primary">SLC22A24</name>
</gene>
<reference evidence="9 10" key="1">
    <citation type="journal article" date="2011" name="Nature">
        <title>A high-resolution map of human evolutionary constraint using 29 mammals.</title>
        <authorList>
            <person name="Lindblad-Toh K."/>
            <person name="Garber M."/>
            <person name="Zuk O."/>
            <person name="Lin M.F."/>
            <person name="Parker B.J."/>
            <person name="Washietl S."/>
            <person name="Kheradpour P."/>
            <person name="Ernst J."/>
            <person name="Jordan G."/>
            <person name="Mauceli E."/>
            <person name="Ward L.D."/>
            <person name="Lowe C.B."/>
            <person name="Holloway A.K."/>
            <person name="Clamp M."/>
            <person name="Gnerre S."/>
            <person name="Alfoldi J."/>
            <person name="Beal K."/>
            <person name="Chang J."/>
            <person name="Clawson H."/>
            <person name="Cuff J."/>
            <person name="Di Palma F."/>
            <person name="Fitzgerald S."/>
            <person name="Flicek P."/>
            <person name="Guttman M."/>
            <person name="Hubisz M.J."/>
            <person name="Jaffe D.B."/>
            <person name="Jungreis I."/>
            <person name="Kent W.J."/>
            <person name="Kostka D."/>
            <person name="Lara M."/>
            <person name="Martins A.L."/>
            <person name="Massingham T."/>
            <person name="Moltke I."/>
            <person name="Raney B.J."/>
            <person name="Rasmussen M.D."/>
            <person name="Robinson J."/>
            <person name="Stark A."/>
            <person name="Vilella A.J."/>
            <person name="Wen J."/>
            <person name="Xie X."/>
            <person name="Zody M.C."/>
            <person name="Baldwin J."/>
            <person name="Bloom T."/>
            <person name="Chin C.W."/>
            <person name="Heiman D."/>
            <person name="Nicol R."/>
            <person name="Nusbaum C."/>
            <person name="Young S."/>
            <person name="Wilkinson J."/>
            <person name="Worley K.C."/>
            <person name="Kovar C.L."/>
            <person name="Muzny D.M."/>
            <person name="Gibbs R.A."/>
            <person name="Cree A."/>
            <person name="Dihn H.H."/>
            <person name="Fowler G."/>
            <person name="Jhangiani S."/>
            <person name="Joshi V."/>
            <person name="Lee S."/>
            <person name="Lewis L.R."/>
            <person name="Nazareth L.V."/>
            <person name="Okwuonu G."/>
            <person name="Santibanez J."/>
            <person name="Warren W.C."/>
            <person name="Mardis E.R."/>
            <person name="Weinstock G.M."/>
            <person name="Wilson R.K."/>
            <person name="Delehaunty K."/>
            <person name="Dooling D."/>
            <person name="Fronik C."/>
            <person name="Fulton L."/>
            <person name="Fulton B."/>
            <person name="Graves T."/>
            <person name="Minx P."/>
            <person name="Sodergren E."/>
            <person name="Birney E."/>
            <person name="Margulies E.H."/>
            <person name="Herrero J."/>
            <person name="Green E.D."/>
            <person name="Haussler D."/>
            <person name="Siepel A."/>
            <person name="Goldman N."/>
            <person name="Pollard K.S."/>
            <person name="Pedersen J.S."/>
            <person name="Lander E.S."/>
            <person name="Kellis M."/>
        </authorList>
    </citation>
    <scope>NUCLEOTIDE SEQUENCE [LARGE SCALE GENOMIC DNA]</scope>
    <source>
        <strain evidence="10">Thorbecke</strain>
    </source>
</reference>
<name>A0A5F9C2Z2_RABIT</name>
<feature type="transmembrane region" description="Helical" evidence="7">
    <location>
        <begin position="433"/>
        <end position="454"/>
    </location>
</feature>
<feature type="transmembrane region" description="Helical" evidence="7">
    <location>
        <begin position="498"/>
        <end position="515"/>
    </location>
</feature>
<organism evidence="9 10">
    <name type="scientific">Oryctolagus cuniculus</name>
    <name type="common">Rabbit</name>
    <dbReference type="NCBI Taxonomy" id="9986"/>
    <lineage>
        <taxon>Eukaryota</taxon>
        <taxon>Metazoa</taxon>
        <taxon>Chordata</taxon>
        <taxon>Craniata</taxon>
        <taxon>Vertebrata</taxon>
        <taxon>Euteleostomi</taxon>
        <taxon>Mammalia</taxon>
        <taxon>Eutheria</taxon>
        <taxon>Euarchontoglires</taxon>
        <taxon>Glires</taxon>
        <taxon>Lagomorpha</taxon>
        <taxon>Leporidae</taxon>
        <taxon>Oryctolagus</taxon>
    </lineage>
</organism>
<keyword evidence="5 7" id="KW-1133">Transmembrane helix</keyword>
<reference evidence="9" key="2">
    <citation type="submission" date="2025-08" db="UniProtKB">
        <authorList>
            <consortium name="Ensembl"/>
        </authorList>
    </citation>
    <scope>IDENTIFICATION</scope>
    <source>
        <strain evidence="9">Thorbecke</strain>
    </source>
</reference>
<dbReference type="PROSITE" id="PS50850">
    <property type="entry name" value="MFS"/>
    <property type="match status" value="1"/>
</dbReference>
<evidence type="ECO:0000313" key="9">
    <source>
        <dbReference type="Ensembl" id="ENSOCUP00000027418.1"/>
    </source>
</evidence>
<feature type="transmembrane region" description="Helical" evidence="7">
    <location>
        <begin position="350"/>
        <end position="371"/>
    </location>
</feature>
<feature type="domain" description="Major facilitator superfamily (MFS) profile" evidence="8">
    <location>
        <begin position="104"/>
        <end position="520"/>
    </location>
</feature>
<protein>
    <submittedName>
        <fullName evidence="9">Solute carrier family 22 member 24</fullName>
    </submittedName>
</protein>
<evidence type="ECO:0000256" key="5">
    <source>
        <dbReference type="ARBA" id="ARBA00022989"/>
    </source>
</evidence>
<dbReference type="Proteomes" id="UP000001811">
    <property type="component" value="Unplaced"/>
</dbReference>
<reference evidence="9" key="3">
    <citation type="submission" date="2025-09" db="UniProtKB">
        <authorList>
            <consortium name="Ensembl"/>
        </authorList>
    </citation>
    <scope>IDENTIFICATION</scope>
    <source>
        <strain evidence="9">Thorbecke</strain>
    </source>
</reference>
<evidence type="ECO:0000256" key="6">
    <source>
        <dbReference type="ARBA" id="ARBA00023136"/>
    </source>
</evidence>
<dbReference type="CDD" id="cd17374">
    <property type="entry name" value="MFS_OAT"/>
    <property type="match status" value="1"/>
</dbReference>
<dbReference type="InParanoid" id="A0A5F9C2Z2"/>
<feature type="transmembrane region" description="Helical" evidence="7">
    <location>
        <begin position="411"/>
        <end position="427"/>
    </location>
</feature>
<feature type="transmembrane region" description="Helical" evidence="7">
    <location>
        <begin position="377"/>
        <end position="399"/>
    </location>
</feature>
<dbReference type="Ensembl" id="ENSOCUT00000056747.1">
    <property type="protein sequence ID" value="ENSOCUP00000027418.1"/>
    <property type="gene ID" value="ENSOCUG00000014725.3"/>
</dbReference>
<dbReference type="AlphaFoldDB" id="A0A5F9C2Z2"/>
<dbReference type="InterPro" id="IPR020846">
    <property type="entry name" value="MFS_dom"/>
</dbReference>
<accession>A0A5F9C2Z2</accession>
<evidence type="ECO:0000256" key="2">
    <source>
        <dbReference type="ARBA" id="ARBA00004236"/>
    </source>
</evidence>
<dbReference type="Gene3D" id="1.20.1250.20">
    <property type="entry name" value="MFS general substrate transporter like domains"/>
    <property type="match status" value="1"/>
</dbReference>
<evidence type="ECO:0000259" key="8">
    <source>
        <dbReference type="PROSITE" id="PS50850"/>
    </source>
</evidence>
<dbReference type="PANTHER" id="PTHR24064">
    <property type="entry name" value="SOLUTE CARRIER FAMILY 22 MEMBER"/>
    <property type="match status" value="1"/>
</dbReference>
<keyword evidence="3" id="KW-1003">Cell membrane</keyword>
<evidence type="ECO:0000256" key="1">
    <source>
        <dbReference type="ARBA" id="ARBA00004141"/>
    </source>
</evidence>
<keyword evidence="4 7" id="KW-0812">Transmembrane</keyword>
<dbReference type="SUPFAM" id="SSF103473">
    <property type="entry name" value="MFS general substrate transporter"/>
    <property type="match status" value="1"/>
</dbReference>
<dbReference type="InterPro" id="IPR036259">
    <property type="entry name" value="MFS_trans_sf"/>
</dbReference>
<dbReference type="FunFam" id="1.20.1250.20:FF:000023">
    <property type="entry name" value="Solute carrier family 22 member 6"/>
    <property type="match status" value="1"/>
</dbReference>
<sequence length="552" mass="61551">MGFDVLLDQAGSLGRFQILQIAFLFVTSMITYPQALLENFTAAIPGHRCWVPLLDNQTASGNGSDILSQDALLSVSIPLDANLRPEKCRRFTRPQWQLLHLNRTFPNISESDTEPCVDGWVYDQSSFSSTIVTKWDLVCESQSQKSVVQTLFMSGSLLGSLIFGYLSDRYGRKGIYTWCLLQMAIADTCAIFAPTFIIFCTLRFLAGSSIGIIMSNSLILITEWTMPKSKHIGVTLTFCSFSIGQMLLGGLAFAIRDWHTLHLTVSIPLFVLSLLSRRLVESARWLITTNQLVEGTKALRSVAHINGKESSGKILTLEFVRSTIQEEMDKASTKPSVVEVFQAPKLRMRILYLSFLRLGGTVPFYGLILNLQELGSSIFMFQILFGAVTFISRCIILLIMKYMDRRISQSLFSLLAGLCILVNTFLFKEMQTLRVILATLGIGAVSASTTTFAVQYAELIPTICRSTVAGINNVFSRTGAVLAPLLMTLVVYLPHLPWIMYGVFPILSGLIVFGLPETRNQPLPNTIQDVEKDTKDSRRVKDDDTFLKTTQF</sequence>
<dbReference type="GeneTree" id="ENSGT00940000164763"/>
<proteinExistence type="predicted"/>
<feature type="transmembrane region" description="Helical" evidence="7">
    <location>
        <begin position="234"/>
        <end position="255"/>
    </location>
</feature>
<comment type="subcellular location">
    <subcellularLocation>
        <location evidence="2">Cell membrane</location>
    </subcellularLocation>
    <subcellularLocation>
        <location evidence="1">Membrane</location>
        <topology evidence="1">Multi-pass membrane protein</topology>
    </subcellularLocation>
</comment>